<organism evidence="6 7">
    <name type="scientific">Amphimedon queenslandica</name>
    <name type="common">Sponge</name>
    <dbReference type="NCBI Taxonomy" id="400682"/>
    <lineage>
        <taxon>Eukaryota</taxon>
        <taxon>Metazoa</taxon>
        <taxon>Porifera</taxon>
        <taxon>Demospongiae</taxon>
        <taxon>Heteroscleromorpha</taxon>
        <taxon>Haplosclerida</taxon>
        <taxon>Niphatidae</taxon>
        <taxon>Amphimedon</taxon>
    </lineage>
</organism>
<accession>A0AAN0K417</accession>
<evidence type="ECO:0000313" key="6">
    <source>
        <dbReference type="EnsemblMetazoa" id="XP_019863908.1"/>
    </source>
</evidence>
<dbReference type="KEGG" id="aqu:109593117"/>
<dbReference type="GeneID" id="109593117"/>
<feature type="domain" description="Ig-like" evidence="5">
    <location>
        <begin position="115"/>
        <end position="192"/>
    </location>
</feature>
<keyword evidence="1" id="KW-0732">Signal</keyword>
<evidence type="ECO:0000256" key="4">
    <source>
        <dbReference type="ARBA" id="ARBA00023319"/>
    </source>
</evidence>
<dbReference type="InterPro" id="IPR007110">
    <property type="entry name" value="Ig-like_dom"/>
</dbReference>
<evidence type="ECO:0000259" key="5">
    <source>
        <dbReference type="PROSITE" id="PS50835"/>
    </source>
</evidence>
<dbReference type="Pfam" id="PF00047">
    <property type="entry name" value="ig"/>
    <property type="match status" value="2"/>
</dbReference>
<evidence type="ECO:0000256" key="2">
    <source>
        <dbReference type="ARBA" id="ARBA00023157"/>
    </source>
</evidence>
<feature type="domain" description="Ig-like" evidence="5">
    <location>
        <begin position="226"/>
        <end position="324"/>
    </location>
</feature>
<evidence type="ECO:0000256" key="3">
    <source>
        <dbReference type="ARBA" id="ARBA00023180"/>
    </source>
</evidence>
<reference evidence="7" key="1">
    <citation type="journal article" date="2010" name="Nature">
        <title>The Amphimedon queenslandica genome and the evolution of animal complexity.</title>
        <authorList>
            <person name="Srivastava M."/>
            <person name="Simakov O."/>
            <person name="Chapman J."/>
            <person name="Fahey B."/>
            <person name="Gauthier M.E."/>
            <person name="Mitros T."/>
            <person name="Richards G.S."/>
            <person name="Conaco C."/>
            <person name="Dacre M."/>
            <person name="Hellsten U."/>
            <person name="Larroux C."/>
            <person name="Putnam N.H."/>
            <person name="Stanke M."/>
            <person name="Adamska M."/>
            <person name="Darling A."/>
            <person name="Degnan S.M."/>
            <person name="Oakley T.H."/>
            <person name="Plachetzki D.C."/>
            <person name="Zhai Y."/>
            <person name="Adamski M."/>
            <person name="Calcino A."/>
            <person name="Cummins S.F."/>
            <person name="Goodstein D.M."/>
            <person name="Harris C."/>
            <person name="Jackson D.J."/>
            <person name="Leys S.P."/>
            <person name="Shu S."/>
            <person name="Woodcroft B.J."/>
            <person name="Vervoort M."/>
            <person name="Kosik K.S."/>
            <person name="Manning G."/>
            <person name="Degnan B.M."/>
            <person name="Rokhsar D.S."/>
        </authorList>
    </citation>
    <scope>NUCLEOTIDE SEQUENCE [LARGE SCALE GENOMIC DNA]</scope>
</reference>
<evidence type="ECO:0000256" key="1">
    <source>
        <dbReference type="ARBA" id="ARBA00022729"/>
    </source>
</evidence>
<dbReference type="Proteomes" id="UP000007879">
    <property type="component" value="Unassembled WGS sequence"/>
</dbReference>
<dbReference type="InterPro" id="IPR036179">
    <property type="entry name" value="Ig-like_dom_sf"/>
</dbReference>
<protein>
    <recommendedName>
        <fullName evidence="5">Ig-like domain-containing protein</fullName>
    </recommendedName>
</protein>
<evidence type="ECO:0000313" key="7">
    <source>
        <dbReference type="Proteomes" id="UP000007879"/>
    </source>
</evidence>
<feature type="domain" description="Ig-like" evidence="5">
    <location>
        <begin position="6"/>
        <end position="82"/>
    </location>
</feature>
<reference evidence="6" key="2">
    <citation type="submission" date="2024-06" db="UniProtKB">
        <authorList>
            <consortium name="EnsemblMetazoa"/>
        </authorList>
    </citation>
    <scope>IDENTIFICATION</scope>
</reference>
<dbReference type="EnsemblMetazoa" id="XM_020008349.1">
    <property type="protein sequence ID" value="XP_019863908.1"/>
    <property type="gene ID" value="LOC109593117"/>
</dbReference>
<dbReference type="PROSITE" id="PS50835">
    <property type="entry name" value="IG_LIKE"/>
    <property type="match status" value="3"/>
</dbReference>
<dbReference type="SMART" id="SM00409">
    <property type="entry name" value="IG"/>
    <property type="match status" value="3"/>
</dbReference>
<dbReference type="SUPFAM" id="SSF48726">
    <property type="entry name" value="Immunoglobulin"/>
    <property type="match status" value="3"/>
</dbReference>
<proteinExistence type="predicted"/>
<dbReference type="InterPro" id="IPR003598">
    <property type="entry name" value="Ig_sub2"/>
</dbReference>
<dbReference type="PANTHER" id="PTHR44337:SF20">
    <property type="entry name" value="CARCINOEMBRYONIC ANTIGEN-RELATED CELL ADHESION MOLECULE 5-RELATED"/>
    <property type="match status" value="1"/>
</dbReference>
<dbReference type="Gene3D" id="2.60.40.10">
    <property type="entry name" value="Immunoglobulins"/>
    <property type="match status" value="3"/>
</dbReference>
<keyword evidence="2" id="KW-1015">Disulfide bond</keyword>
<sequence length="326" mass="36718">PNDEIPMINLIPHQSEYDTGSNITLSCSVTYLIDIDTSLTLQWFNSSNHTLNSSTIINNNNGRTLNYTISNARLSDAGQYTCSFFINTSVPYIVNSNTTRNFTIINIKIPNDITPYILIHPSKSYYNVNDSITLSCIINYTTNHLIDVNTTVNIQWLNDSLDSYTELNDQGQHSFDYTISNARLTDAGRYTCSFFLNATMNNDVIHSKINYNFTSITVKIPNGENPSVNQLKPYYSVGDSITLTCNATYPSYIATNMNMQWLNSSNHTLHSYTGINNNTEHTISYTINDVSLSDAKEYTCQYNISSNNSFVLPSDNMRNSTDVSIQ</sequence>
<dbReference type="PANTHER" id="PTHR44337">
    <property type="entry name" value="CARCINOEMBRYONIC ANTIGEN-RELATED CELL ADHESION MOLECULE 8"/>
    <property type="match status" value="1"/>
</dbReference>
<keyword evidence="7" id="KW-1185">Reference proteome</keyword>
<dbReference type="RefSeq" id="XP_019863908.1">
    <property type="nucleotide sequence ID" value="XM_020008349.1"/>
</dbReference>
<dbReference type="Pfam" id="PF13927">
    <property type="entry name" value="Ig_3"/>
    <property type="match status" value="1"/>
</dbReference>
<dbReference type="InterPro" id="IPR003599">
    <property type="entry name" value="Ig_sub"/>
</dbReference>
<dbReference type="InterPro" id="IPR013151">
    <property type="entry name" value="Immunoglobulin_dom"/>
</dbReference>
<name>A0AAN0K417_AMPQE</name>
<dbReference type="InterPro" id="IPR052598">
    <property type="entry name" value="IgSF_CEA-related"/>
</dbReference>
<dbReference type="SMART" id="SM00408">
    <property type="entry name" value="IGc2"/>
    <property type="match status" value="3"/>
</dbReference>
<dbReference type="InterPro" id="IPR013783">
    <property type="entry name" value="Ig-like_fold"/>
</dbReference>
<keyword evidence="3" id="KW-0325">Glycoprotein</keyword>
<dbReference type="AlphaFoldDB" id="A0AAN0K417"/>
<keyword evidence="4" id="KW-0393">Immunoglobulin domain</keyword>